<dbReference type="SUPFAM" id="SSF55797">
    <property type="entry name" value="PR-1-like"/>
    <property type="match status" value="1"/>
</dbReference>
<dbReference type="InterPro" id="IPR014044">
    <property type="entry name" value="CAP_dom"/>
</dbReference>
<dbReference type="PRINTS" id="PR00837">
    <property type="entry name" value="V5TPXLIKE"/>
</dbReference>
<keyword evidence="4" id="KW-1185">Reference proteome</keyword>
<dbReference type="Gene3D" id="3.40.33.10">
    <property type="entry name" value="CAP"/>
    <property type="match status" value="1"/>
</dbReference>
<name>A0A811KXF6_9BILA</name>
<dbReference type="EMBL" id="CAJFCW020000004">
    <property type="protein sequence ID" value="CAG9113249.1"/>
    <property type="molecule type" value="Genomic_DNA"/>
</dbReference>
<dbReference type="Pfam" id="PF00188">
    <property type="entry name" value="CAP"/>
    <property type="match status" value="1"/>
</dbReference>
<feature type="signal peptide" evidence="1">
    <location>
        <begin position="1"/>
        <end position="17"/>
    </location>
</feature>
<keyword evidence="1" id="KW-0732">Signal</keyword>
<dbReference type="Proteomes" id="UP000614601">
    <property type="component" value="Unassembled WGS sequence"/>
</dbReference>
<dbReference type="InterPro" id="IPR001283">
    <property type="entry name" value="CRISP-related"/>
</dbReference>
<dbReference type="InterPro" id="IPR002413">
    <property type="entry name" value="V5_allergen-like"/>
</dbReference>
<sequence>MLRFVLIAAFLHDVVVGDLLSDSGKKAFLSNHNEHRRSIAKGNEKNKNQQAMPKATNMLKMVYNKDLEKKADDWAKACNFEHTPNIDYGQNLFMSSEALSQEDAAKQAGDSWWKELTDIYNTDSVAFDGNAFQAGHFTQMSWAKCRSMGCSVQKCSFGTFVVCNYENGNMMGDNIYESGETCSNCPAGTKCNDGLCAVDCKKKRKRRK</sequence>
<dbReference type="PRINTS" id="PR00838">
    <property type="entry name" value="V5ALLERGEN"/>
</dbReference>
<protein>
    <recommendedName>
        <fullName evidence="2">SCP domain-containing protein</fullName>
    </recommendedName>
</protein>
<evidence type="ECO:0000313" key="3">
    <source>
        <dbReference type="EMBL" id="CAD5220134.1"/>
    </source>
</evidence>
<organism evidence="3 4">
    <name type="scientific">Bursaphelenchus okinawaensis</name>
    <dbReference type="NCBI Taxonomy" id="465554"/>
    <lineage>
        <taxon>Eukaryota</taxon>
        <taxon>Metazoa</taxon>
        <taxon>Ecdysozoa</taxon>
        <taxon>Nematoda</taxon>
        <taxon>Chromadorea</taxon>
        <taxon>Rhabditida</taxon>
        <taxon>Tylenchina</taxon>
        <taxon>Tylenchomorpha</taxon>
        <taxon>Aphelenchoidea</taxon>
        <taxon>Aphelenchoididae</taxon>
        <taxon>Bursaphelenchus</taxon>
    </lineage>
</organism>
<evidence type="ECO:0000259" key="2">
    <source>
        <dbReference type="SMART" id="SM00198"/>
    </source>
</evidence>
<comment type="caution">
    <text evidence="3">The sequence shown here is derived from an EMBL/GenBank/DDBJ whole genome shotgun (WGS) entry which is preliminary data.</text>
</comment>
<evidence type="ECO:0000256" key="1">
    <source>
        <dbReference type="SAM" id="SignalP"/>
    </source>
</evidence>
<feature type="domain" description="SCP" evidence="2">
    <location>
        <begin position="23"/>
        <end position="172"/>
    </location>
</feature>
<dbReference type="OrthoDB" id="5876828at2759"/>
<dbReference type="PANTHER" id="PTHR10334">
    <property type="entry name" value="CYSTEINE-RICH SECRETORY PROTEIN-RELATED"/>
    <property type="match status" value="1"/>
</dbReference>
<gene>
    <name evidence="3" type="ORF">BOKJ2_LOCUS8792</name>
</gene>
<dbReference type="InterPro" id="IPR035940">
    <property type="entry name" value="CAP_sf"/>
</dbReference>
<reference evidence="3" key="1">
    <citation type="submission" date="2020-09" db="EMBL/GenBank/DDBJ databases">
        <authorList>
            <person name="Kikuchi T."/>
        </authorList>
    </citation>
    <scope>NUCLEOTIDE SEQUENCE</scope>
    <source>
        <strain evidence="3">SH1</strain>
    </source>
</reference>
<dbReference type="AlphaFoldDB" id="A0A811KXF6"/>
<accession>A0A811KXF6</accession>
<dbReference type="SMART" id="SM00198">
    <property type="entry name" value="SCP"/>
    <property type="match status" value="1"/>
</dbReference>
<proteinExistence type="predicted"/>
<dbReference type="CDD" id="cd05380">
    <property type="entry name" value="CAP_euk"/>
    <property type="match status" value="1"/>
</dbReference>
<evidence type="ECO:0000313" key="4">
    <source>
        <dbReference type="Proteomes" id="UP000614601"/>
    </source>
</evidence>
<dbReference type="EMBL" id="CAJFDH010000004">
    <property type="protein sequence ID" value="CAD5220134.1"/>
    <property type="molecule type" value="Genomic_DNA"/>
</dbReference>
<feature type="chain" id="PRO_5035595174" description="SCP domain-containing protein" evidence="1">
    <location>
        <begin position="18"/>
        <end position="208"/>
    </location>
</feature>
<dbReference type="Proteomes" id="UP000783686">
    <property type="component" value="Unassembled WGS sequence"/>
</dbReference>